<keyword evidence="2" id="KW-1185">Reference proteome</keyword>
<gene>
    <name evidence="1" type="ORF">NEA10_12220</name>
</gene>
<dbReference type="RefSeq" id="WP_252660545.1">
    <property type="nucleotide sequence ID" value="NZ_CP098611.1"/>
</dbReference>
<accession>A0ABY5AKC5</accession>
<proteinExistence type="predicted"/>
<name>A0ABY5AKC5_9CYAN</name>
<dbReference type="Proteomes" id="UP001056708">
    <property type="component" value="Chromosome"/>
</dbReference>
<evidence type="ECO:0000313" key="2">
    <source>
        <dbReference type="Proteomes" id="UP001056708"/>
    </source>
</evidence>
<reference evidence="1" key="1">
    <citation type="submission" date="2022-06" db="EMBL/GenBank/DDBJ databases">
        <title>Genome sequence of Phormidium yuhuli AB48 isolated from an industrial photobioreactor environment.</title>
        <authorList>
            <person name="Qiu Y."/>
            <person name="Noonan A.J.C."/>
            <person name="Dofher K."/>
            <person name="Koch M."/>
            <person name="Kieft B."/>
            <person name="Lin X."/>
            <person name="Ziels R.M."/>
            <person name="Hallam S.J."/>
        </authorList>
    </citation>
    <scope>NUCLEOTIDE SEQUENCE</scope>
    <source>
        <strain evidence="1">AB48</strain>
    </source>
</reference>
<protein>
    <submittedName>
        <fullName evidence="1">Uncharacterized protein</fullName>
    </submittedName>
</protein>
<dbReference type="EMBL" id="CP098611">
    <property type="protein sequence ID" value="USR89644.1"/>
    <property type="molecule type" value="Genomic_DNA"/>
</dbReference>
<sequence length="81" mass="8971">MCSASTDSGEVSPRILGAFQPAILRTPRDKRDALAASPLDRPPGLDLIIFERLMRQMGGDFLIEKIEDGRIVSRLLVPRHS</sequence>
<evidence type="ECO:0000313" key="1">
    <source>
        <dbReference type="EMBL" id="USR89644.1"/>
    </source>
</evidence>
<organism evidence="1 2">
    <name type="scientific">Phormidium yuhuli AB48</name>
    <dbReference type="NCBI Taxonomy" id="2940671"/>
    <lineage>
        <taxon>Bacteria</taxon>
        <taxon>Bacillati</taxon>
        <taxon>Cyanobacteriota</taxon>
        <taxon>Cyanophyceae</taxon>
        <taxon>Oscillatoriophycideae</taxon>
        <taxon>Oscillatoriales</taxon>
        <taxon>Oscillatoriaceae</taxon>
        <taxon>Phormidium</taxon>
        <taxon>Phormidium yuhuli</taxon>
    </lineage>
</organism>